<dbReference type="EMBL" id="JARIHO010000008">
    <property type="protein sequence ID" value="KAJ7356892.1"/>
    <property type="molecule type" value="Genomic_DNA"/>
</dbReference>
<dbReference type="AlphaFoldDB" id="A0AAD7AFH6"/>
<proteinExistence type="predicted"/>
<dbReference type="Proteomes" id="UP001218218">
    <property type="component" value="Unassembled WGS sequence"/>
</dbReference>
<reference evidence="2" key="1">
    <citation type="submission" date="2023-03" db="EMBL/GenBank/DDBJ databases">
        <title>Massive genome expansion in bonnet fungi (Mycena s.s.) driven by repeated elements and novel gene families across ecological guilds.</title>
        <authorList>
            <consortium name="Lawrence Berkeley National Laboratory"/>
            <person name="Harder C.B."/>
            <person name="Miyauchi S."/>
            <person name="Viragh M."/>
            <person name="Kuo A."/>
            <person name="Thoen E."/>
            <person name="Andreopoulos B."/>
            <person name="Lu D."/>
            <person name="Skrede I."/>
            <person name="Drula E."/>
            <person name="Henrissat B."/>
            <person name="Morin E."/>
            <person name="Kohler A."/>
            <person name="Barry K."/>
            <person name="LaButti K."/>
            <person name="Morin E."/>
            <person name="Salamov A."/>
            <person name="Lipzen A."/>
            <person name="Mereny Z."/>
            <person name="Hegedus B."/>
            <person name="Baldrian P."/>
            <person name="Stursova M."/>
            <person name="Weitz H."/>
            <person name="Taylor A."/>
            <person name="Grigoriev I.V."/>
            <person name="Nagy L.G."/>
            <person name="Martin F."/>
            <person name="Kauserud H."/>
        </authorList>
    </citation>
    <scope>NUCLEOTIDE SEQUENCE</scope>
    <source>
        <strain evidence="2">CBHHK002</strain>
    </source>
</reference>
<organism evidence="2 3">
    <name type="scientific">Mycena albidolilacea</name>
    <dbReference type="NCBI Taxonomy" id="1033008"/>
    <lineage>
        <taxon>Eukaryota</taxon>
        <taxon>Fungi</taxon>
        <taxon>Dikarya</taxon>
        <taxon>Basidiomycota</taxon>
        <taxon>Agaricomycotina</taxon>
        <taxon>Agaricomycetes</taxon>
        <taxon>Agaricomycetidae</taxon>
        <taxon>Agaricales</taxon>
        <taxon>Marasmiineae</taxon>
        <taxon>Mycenaceae</taxon>
        <taxon>Mycena</taxon>
    </lineage>
</organism>
<evidence type="ECO:0000256" key="1">
    <source>
        <dbReference type="SAM" id="MobiDB-lite"/>
    </source>
</evidence>
<protein>
    <submittedName>
        <fullName evidence="2">Uncharacterized protein</fullName>
    </submittedName>
</protein>
<evidence type="ECO:0000313" key="3">
    <source>
        <dbReference type="Proteomes" id="UP001218218"/>
    </source>
</evidence>
<gene>
    <name evidence="2" type="ORF">DFH08DRAFT_932923</name>
</gene>
<name>A0AAD7AFH6_9AGAR</name>
<accession>A0AAD7AFH6</accession>
<keyword evidence="3" id="KW-1185">Reference proteome</keyword>
<sequence>MDPALLSCFIMTQDAYAPVQERKARPVGFVFNQLHDHSRNPIDVHAVVPDFGCRPISPAFSECSESSRATDDTTTSRIVGFGRKRHSIISTLQPSDDLAQSRIVGFGRKHRPHRHSVSGAPPALFPPNRKQENRRSLPNAVIPRDGSFLADPEHYRLSLGLASTRLLVLGESSRDRRVVCIPGPARKGSGSRRQPPRQLLLPQQVQARAPPAPGRVTLAISSVVSSLPVKFIISRFAAARRLRLKRLNLGRNVDERKSLFKRFQKLYRLFRGL</sequence>
<comment type="caution">
    <text evidence="2">The sequence shown here is derived from an EMBL/GenBank/DDBJ whole genome shotgun (WGS) entry which is preliminary data.</text>
</comment>
<feature type="region of interest" description="Disordered" evidence="1">
    <location>
        <begin position="110"/>
        <end position="135"/>
    </location>
</feature>
<evidence type="ECO:0000313" key="2">
    <source>
        <dbReference type="EMBL" id="KAJ7356892.1"/>
    </source>
</evidence>